<dbReference type="Gene3D" id="3.40.30.120">
    <property type="match status" value="1"/>
</dbReference>
<evidence type="ECO:0000256" key="2">
    <source>
        <dbReference type="ARBA" id="ARBA00022630"/>
    </source>
</evidence>
<dbReference type="EMBL" id="WEGK01000001">
    <property type="protein sequence ID" value="MQY17663.1"/>
    <property type="molecule type" value="Genomic_DNA"/>
</dbReference>
<dbReference type="SUPFAM" id="SSF51905">
    <property type="entry name" value="FAD/NAD(P)-binding domain"/>
    <property type="match status" value="1"/>
</dbReference>
<evidence type="ECO:0000256" key="1">
    <source>
        <dbReference type="ARBA" id="ARBA00001974"/>
    </source>
</evidence>
<evidence type="ECO:0000313" key="5">
    <source>
        <dbReference type="EMBL" id="MQY17663.1"/>
    </source>
</evidence>
<dbReference type="InterPro" id="IPR036188">
    <property type="entry name" value="FAD/NAD-bd_sf"/>
</dbReference>
<comment type="cofactor">
    <cofactor evidence="1">
        <name>FAD</name>
        <dbReference type="ChEBI" id="CHEBI:57692"/>
    </cofactor>
</comment>
<organism evidence="5 6">
    <name type="scientific">Nocardia macrotermitis</name>
    <dbReference type="NCBI Taxonomy" id="2585198"/>
    <lineage>
        <taxon>Bacteria</taxon>
        <taxon>Bacillati</taxon>
        <taxon>Actinomycetota</taxon>
        <taxon>Actinomycetes</taxon>
        <taxon>Mycobacteriales</taxon>
        <taxon>Nocardiaceae</taxon>
        <taxon>Nocardia</taxon>
    </lineage>
</organism>
<gene>
    <name evidence="5" type="primary">mhpA_1</name>
    <name evidence="5" type="ORF">NRB20_07270</name>
</gene>
<dbReference type="AlphaFoldDB" id="A0A7K0CWA0"/>
<keyword evidence="3" id="KW-0274">FAD</keyword>
<sequence length="493" mass="53181">MTVLIAGAGPTGLALACGLLRRDVPVRLVDAADGPAVTSRALGVQPRGAEVLDRLDALGDLPERGIRSMSMSMHAGDRDLLRVRVGEAVVRGRYPILLVSQAEVEATLRRRLADLGGTVEWGTAVTDATQCSGGVEVTLDGVAQPVRADWLVGCDGAHSAVRKLANIDFPGVPLIERFLLADVHADLPLDRSGTHLWPHRDGLMAVFPLPGDDLWRFIATTSSEADDALDQLSGLLTSRTGIRAELGEPEWLSTFRIQRRLAEHYRRGRIVLAGDAAHIHSPFGGQGLNTGIGDAENLAWKLVLIERGIAGETLVDTYAAERRPIAAEVLGSTTLTTTILLGSTFATRLLRDRIVLPVMRRPIAQRRLLAAASQLGVSYRGGPLAPANRLDLLRAARRGEMPGIRPGDRVPDLKCVLPDGSTTMLYRQLAGRWVLLGPDHTRPPAFSRLGTEIHTLATDVRERYLIRPDAHLAWRSGRGGISLDASLDLLAVP</sequence>
<evidence type="ECO:0000259" key="4">
    <source>
        <dbReference type="Pfam" id="PF01494"/>
    </source>
</evidence>
<dbReference type="RefSeq" id="WP_319944405.1">
    <property type="nucleotide sequence ID" value="NZ_WEGK01000001.1"/>
</dbReference>
<dbReference type="InterPro" id="IPR050641">
    <property type="entry name" value="RIFMO-like"/>
</dbReference>
<keyword evidence="5" id="KW-0560">Oxidoreductase</keyword>
<dbReference type="Proteomes" id="UP000438448">
    <property type="component" value="Unassembled WGS sequence"/>
</dbReference>
<keyword evidence="2" id="KW-0285">Flavoprotein</keyword>
<proteinExistence type="predicted"/>
<dbReference type="Gene3D" id="3.30.70.2450">
    <property type="match status" value="1"/>
</dbReference>
<accession>A0A7K0CWA0</accession>
<evidence type="ECO:0000313" key="6">
    <source>
        <dbReference type="Proteomes" id="UP000438448"/>
    </source>
</evidence>
<dbReference type="InterPro" id="IPR002938">
    <property type="entry name" value="FAD-bd"/>
</dbReference>
<keyword evidence="6" id="KW-1185">Reference proteome</keyword>
<comment type="caution">
    <text evidence="5">The sequence shown here is derived from an EMBL/GenBank/DDBJ whole genome shotgun (WGS) entry which is preliminary data.</text>
</comment>
<dbReference type="GO" id="GO:0071949">
    <property type="term" value="F:FAD binding"/>
    <property type="evidence" value="ECO:0007669"/>
    <property type="project" value="InterPro"/>
</dbReference>
<dbReference type="PRINTS" id="PR00420">
    <property type="entry name" value="RNGMNOXGNASE"/>
</dbReference>
<dbReference type="PANTHER" id="PTHR43004:SF19">
    <property type="entry name" value="BINDING MONOOXYGENASE, PUTATIVE (JCVI)-RELATED"/>
    <property type="match status" value="1"/>
</dbReference>
<dbReference type="PANTHER" id="PTHR43004">
    <property type="entry name" value="TRK SYSTEM POTASSIUM UPTAKE PROTEIN"/>
    <property type="match status" value="1"/>
</dbReference>
<name>A0A7K0CWA0_9NOCA</name>
<dbReference type="Gene3D" id="3.50.50.60">
    <property type="entry name" value="FAD/NAD(P)-binding domain"/>
    <property type="match status" value="1"/>
</dbReference>
<protein>
    <submittedName>
        <fullName evidence="5">3-(3-hydroxy-phenyl)propionate/3-hydroxycinnamic acid hydroxylase</fullName>
        <ecNumber evidence="5">1.14.13.127</ecNumber>
    </submittedName>
</protein>
<feature type="domain" description="FAD-binding" evidence="4">
    <location>
        <begin position="2"/>
        <end position="330"/>
    </location>
</feature>
<dbReference type="GO" id="GO:0008688">
    <property type="term" value="F:3-(3-hydroxyphenyl)propionate hydroxylase activity"/>
    <property type="evidence" value="ECO:0007669"/>
    <property type="project" value="UniProtKB-EC"/>
</dbReference>
<dbReference type="EC" id="1.14.13.127" evidence="5"/>
<reference evidence="5 6" key="1">
    <citation type="submission" date="2019-10" db="EMBL/GenBank/DDBJ databases">
        <title>Nocardia macrotermitis sp. nov. and Nocardia aurantia sp. nov., isolated from the gut of fungus growing-termite Macrotermes natalensis.</title>
        <authorList>
            <person name="Benndorf R."/>
            <person name="Schwitalla J."/>
            <person name="Martin K."/>
            <person name="De Beer W."/>
            <person name="Kaster A.-K."/>
            <person name="Vollmers J."/>
            <person name="Poulsen M."/>
            <person name="Beemelmanns C."/>
        </authorList>
    </citation>
    <scope>NUCLEOTIDE SEQUENCE [LARGE SCALE GENOMIC DNA]</scope>
    <source>
        <strain evidence="5 6">RB20</strain>
    </source>
</reference>
<evidence type="ECO:0000256" key="3">
    <source>
        <dbReference type="ARBA" id="ARBA00022827"/>
    </source>
</evidence>
<dbReference type="Pfam" id="PF01494">
    <property type="entry name" value="FAD_binding_3"/>
    <property type="match status" value="1"/>
</dbReference>